<dbReference type="Proteomes" id="UP000037507">
    <property type="component" value="Unassembled WGS sequence"/>
</dbReference>
<feature type="domain" description="AAA+ ATPase" evidence="4">
    <location>
        <begin position="266"/>
        <end position="404"/>
    </location>
</feature>
<keyword evidence="3" id="KW-0067">ATP-binding</keyword>
<protein>
    <recommendedName>
        <fullName evidence="4">AAA+ ATPase domain-containing protein</fullName>
    </recommendedName>
</protein>
<comment type="caution">
    <text evidence="5">The sequence shown here is derived from an EMBL/GenBank/DDBJ whole genome shotgun (WGS) entry which is preliminary data.</text>
</comment>
<dbReference type="Gene3D" id="3.40.50.300">
    <property type="entry name" value="P-loop containing nucleotide triphosphate hydrolases"/>
    <property type="match status" value="2"/>
</dbReference>
<dbReference type="InterPro" id="IPR027417">
    <property type="entry name" value="P-loop_NTPase"/>
</dbReference>
<dbReference type="CDD" id="cd19481">
    <property type="entry name" value="RecA-like_protease"/>
    <property type="match status" value="1"/>
</dbReference>
<evidence type="ECO:0000259" key="4">
    <source>
        <dbReference type="SMART" id="SM00382"/>
    </source>
</evidence>
<dbReference type="InterPro" id="IPR050221">
    <property type="entry name" value="26S_Proteasome_ATPase"/>
</dbReference>
<organism evidence="5 6">
    <name type="scientific">Limnohabitans planktonicus II-D5</name>
    <dbReference type="NCBI Taxonomy" id="1293045"/>
    <lineage>
        <taxon>Bacteria</taxon>
        <taxon>Pseudomonadati</taxon>
        <taxon>Pseudomonadota</taxon>
        <taxon>Betaproteobacteria</taxon>
        <taxon>Burkholderiales</taxon>
        <taxon>Comamonadaceae</taxon>
        <taxon>Limnohabitans</taxon>
    </lineage>
</organism>
<dbReference type="GO" id="GO:0005524">
    <property type="term" value="F:ATP binding"/>
    <property type="evidence" value="ECO:0007669"/>
    <property type="project" value="UniProtKB-KW"/>
</dbReference>
<evidence type="ECO:0000313" key="5">
    <source>
        <dbReference type="EMBL" id="PVE40981.1"/>
    </source>
</evidence>
<evidence type="ECO:0000256" key="3">
    <source>
        <dbReference type="ARBA" id="ARBA00022840"/>
    </source>
</evidence>
<dbReference type="EMBL" id="LFYT02000046">
    <property type="protein sequence ID" value="PVE40981.1"/>
    <property type="molecule type" value="Genomic_DNA"/>
</dbReference>
<accession>A0A2T7U8L6</accession>
<dbReference type="SMART" id="SM00382">
    <property type="entry name" value="AAA"/>
    <property type="match status" value="2"/>
</dbReference>
<dbReference type="InterPro" id="IPR003593">
    <property type="entry name" value="AAA+_ATPase"/>
</dbReference>
<dbReference type="PANTHER" id="PTHR23073">
    <property type="entry name" value="26S PROTEASOME REGULATORY SUBUNIT"/>
    <property type="match status" value="1"/>
</dbReference>
<dbReference type="InterPro" id="IPR003959">
    <property type="entry name" value="ATPase_AAA_core"/>
</dbReference>
<dbReference type="GO" id="GO:0016887">
    <property type="term" value="F:ATP hydrolysis activity"/>
    <property type="evidence" value="ECO:0007669"/>
    <property type="project" value="InterPro"/>
</dbReference>
<keyword evidence="6" id="KW-1185">Reference proteome</keyword>
<feature type="domain" description="AAA+ ATPase" evidence="4">
    <location>
        <begin position="512"/>
        <end position="641"/>
    </location>
</feature>
<name>A0A2T7U8L6_9BURK</name>
<proteinExistence type="inferred from homology"/>
<sequence>MDFLNKKEVNMAKRKTLEIGAWMDGDLGVQGAQPMLPIVKTWVFRILIELRHAQTLLARGTFRHEDLLRQLGLGPLLTEQDENKCTKSVIKAMRESHSQAEQTPAPVPPILVGNVKRIADLVGLNDVECRILEFVLLMRYDAALNEVCETVHNIRLPQLIKWLSTVLRLPPQAISLALHSKSALARSGLITIDNIHTHSLSEKFDLLCAKVVEPLFESDIEPVDWIKDRVHATTPGHLKWADYEHVKTPVGLLRAYLHQVVAQARKGVNILVYGPPGTGKTQLAKLLASDLGCELFEIATEDEDGDPIKGSRRVKAHCAAGSFFGQRRALILFDESEDVFPSTSGWLSFLGGDEQQQSQRHKGWMNRVLENNALPTVWVSNSVSGLDAAYVRRFDMVLELPVPPKSHRERIVAQASAGMLPAQSIQRLAESEHLSPAVVSRVCQVVQTIAEPMQPHRVTEAVELLVNNTLQAQGHPRIAKQDPHRLPEVYDPTLVNTEVDLTALATQLAEAKSGRLCFYGPPGTGKTAYGRWLAQQLGVPLHVKRASDLLGMYVGENEKNIARAFEQAQEEQAVLLIDEVDSFLQDRQGAQRSWEVSLVNEMLTQMEGFGGVFIASTNLMTQLDPAVLRRFDMKVHFGYLRPQQAAQLLLRHCQQLGLPEPGPVELTALGSLSNLTPGDFAAVHRQSRLRPLRSASDWVKALQAESALKPGAQSTGMGFLR</sequence>
<dbReference type="OrthoDB" id="9802352at2"/>
<keyword evidence="2" id="KW-0547">Nucleotide-binding</keyword>
<gene>
    <name evidence="5" type="ORF">H663_019490</name>
</gene>
<comment type="similarity">
    <text evidence="1">Belongs to the AAA ATPase family.</text>
</comment>
<evidence type="ECO:0000256" key="1">
    <source>
        <dbReference type="ARBA" id="ARBA00006914"/>
    </source>
</evidence>
<evidence type="ECO:0000256" key="2">
    <source>
        <dbReference type="ARBA" id="ARBA00022741"/>
    </source>
</evidence>
<reference evidence="5" key="1">
    <citation type="submission" date="2017-04" db="EMBL/GenBank/DDBJ databases">
        <title>Unexpected and diverse lifestyles within the genus Limnohabitans.</title>
        <authorList>
            <person name="Kasalicky V."/>
            <person name="Mehrshad M."/>
            <person name="Andrei S.-A."/>
            <person name="Salcher M."/>
            <person name="Kratochvilova H."/>
            <person name="Simek K."/>
            <person name="Ghai R."/>
        </authorList>
    </citation>
    <scope>NUCLEOTIDE SEQUENCE [LARGE SCALE GENOMIC DNA]</scope>
    <source>
        <strain evidence="5">II-D5</strain>
    </source>
</reference>
<evidence type="ECO:0000313" key="6">
    <source>
        <dbReference type="Proteomes" id="UP000037507"/>
    </source>
</evidence>
<dbReference type="Pfam" id="PF00004">
    <property type="entry name" value="AAA"/>
    <property type="match status" value="2"/>
</dbReference>
<dbReference type="AlphaFoldDB" id="A0A2T7U8L6"/>
<dbReference type="STRING" id="1293045.H663_14690"/>
<dbReference type="SUPFAM" id="SSF52540">
    <property type="entry name" value="P-loop containing nucleoside triphosphate hydrolases"/>
    <property type="match status" value="2"/>
</dbReference>